<keyword evidence="5" id="KW-0472">Membrane</keyword>
<dbReference type="Gene3D" id="6.10.140.2220">
    <property type="match status" value="1"/>
</dbReference>
<evidence type="ECO:0000256" key="3">
    <source>
        <dbReference type="ARBA" id="ARBA00022833"/>
    </source>
</evidence>
<organism evidence="7">
    <name type="scientific">Davidia involucrata</name>
    <name type="common">Dove tree</name>
    <dbReference type="NCBI Taxonomy" id="16924"/>
    <lineage>
        <taxon>Eukaryota</taxon>
        <taxon>Viridiplantae</taxon>
        <taxon>Streptophyta</taxon>
        <taxon>Embryophyta</taxon>
        <taxon>Tracheophyta</taxon>
        <taxon>Spermatophyta</taxon>
        <taxon>Magnoliopsida</taxon>
        <taxon>eudicotyledons</taxon>
        <taxon>Gunneridae</taxon>
        <taxon>Pentapetalae</taxon>
        <taxon>asterids</taxon>
        <taxon>Cornales</taxon>
        <taxon>Nyssaceae</taxon>
        <taxon>Davidia</taxon>
    </lineage>
</organism>
<keyword evidence="5" id="KW-1133">Transmembrane helix</keyword>
<protein>
    <submittedName>
        <fullName evidence="7">Putative ubiquitin carboxyl-terminal hydrolase 18</fullName>
        <ecNumber evidence="7">3.4.19.12</ecNumber>
    </submittedName>
</protein>
<dbReference type="AlphaFoldDB" id="A0A5B6YGP5"/>
<evidence type="ECO:0000256" key="5">
    <source>
        <dbReference type="SAM" id="Phobius"/>
    </source>
</evidence>
<keyword evidence="7" id="KW-0378">Hydrolase</keyword>
<sequence length="185" mass="20191">MHVSGFPVDLNWFLQFIVTAFIIALGLLQLVKNTASKYFVVDANFESSDTASPDGDRRDRQMPGVIRTGDACEVCGNLTKKQCSGCKLVRYCSEACQSSHWRSGHKKKCKDFQLSGKLNSMQSASMQHARKGCNAAALVPVAGNTKILKQSKKLLCQCGSAMPCIHSAACCLPVGERSPKRMQTE</sequence>
<dbReference type="GO" id="GO:0004843">
    <property type="term" value="F:cysteine-type deubiquitinase activity"/>
    <property type="evidence" value="ECO:0007669"/>
    <property type="project" value="UniProtKB-EC"/>
</dbReference>
<reference evidence="7" key="1">
    <citation type="submission" date="2019-08" db="EMBL/GenBank/DDBJ databases">
        <title>Reference gene set and small RNA set construction with multiple tissues from Davidia involucrata Baill.</title>
        <authorList>
            <person name="Yang H."/>
            <person name="Zhou C."/>
            <person name="Li G."/>
            <person name="Wang J."/>
            <person name="Gao P."/>
            <person name="Wang M."/>
            <person name="Wang R."/>
            <person name="Zhao Y."/>
        </authorList>
    </citation>
    <scope>NUCLEOTIDE SEQUENCE</scope>
    <source>
        <tissue evidence="7">Mixed with DoveR01_LX</tissue>
    </source>
</reference>
<keyword evidence="1" id="KW-0479">Metal-binding</keyword>
<evidence type="ECO:0000256" key="2">
    <source>
        <dbReference type="ARBA" id="ARBA00022771"/>
    </source>
</evidence>
<keyword evidence="2 4" id="KW-0863">Zinc-finger</keyword>
<dbReference type="GO" id="GO:0008270">
    <property type="term" value="F:zinc ion binding"/>
    <property type="evidence" value="ECO:0007669"/>
    <property type="project" value="UniProtKB-KW"/>
</dbReference>
<dbReference type="InterPro" id="IPR002893">
    <property type="entry name" value="Znf_MYND"/>
</dbReference>
<dbReference type="PROSITE" id="PS01360">
    <property type="entry name" value="ZF_MYND_1"/>
    <property type="match status" value="1"/>
</dbReference>
<dbReference type="SUPFAM" id="SSF144232">
    <property type="entry name" value="HIT/MYND zinc finger-like"/>
    <property type="match status" value="1"/>
</dbReference>
<feature type="transmembrane region" description="Helical" evidence="5">
    <location>
        <begin position="12"/>
        <end position="31"/>
    </location>
</feature>
<keyword evidence="5" id="KW-0812">Transmembrane</keyword>
<gene>
    <name evidence="7" type="ORF">Din_000300</name>
</gene>
<dbReference type="EMBL" id="GHES01000300">
    <property type="protein sequence ID" value="MPA30859.1"/>
    <property type="molecule type" value="Transcribed_RNA"/>
</dbReference>
<dbReference type="PROSITE" id="PS50865">
    <property type="entry name" value="ZF_MYND_2"/>
    <property type="match status" value="1"/>
</dbReference>
<feature type="domain" description="MYND-type" evidence="6">
    <location>
        <begin position="72"/>
        <end position="109"/>
    </location>
</feature>
<evidence type="ECO:0000256" key="1">
    <source>
        <dbReference type="ARBA" id="ARBA00022723"/>
    </source>
</evidence>
<evidence type="ECO:0000256" key="4">
    <source>
        <dbReference type="PROSITE-ProRule" id="PRU00134"/>
    </source>
</evidence>
<proteinExistence type="predicted"/>
<evidence type="ECO:0000313" key="7">
    <source>
        <dbReference type="EMBL" id="MPA30859.1"/>
    </source>
</evidence>
<dbReference type="FunFam" id="6.10.140.2220:FF:000006">
    <property type="entry name" value="Ubiquitin carboxyl-terminal hydrolase 15"/>
    <property type="match status" value="1"/>
</dbReference>
<accession>A0A5B6YGP5</accession>
<dbReference type="Pfam" id="PF01753">
    <property type="entry name" value="zf-MYND"/>
    <property type="match status" value="1"/>
</dbReference>
<dbReference type="EC" id="3.4.19.12" evidence="7"/>
<keyword evidence="3" id="KW-0862">Zinc</keyword>
<name>A0A5B6YGP5_DAVIN</name>
<evidence type="ECO:0000259" key="6">
    <source>
        <dbReference type="PROSITE" id="PS50865"/>
    </source>
</evidence>